<name>A0ABY0P461_9HYPH</name>
<dbReference type="RefSeq" id="WP_091860296.1">
    <property type="nucleotide sequence ID" value="NZ_FNBZ01000007.1"/>
</dbReference>
<organism evidence="1 2">
    <name type="scientific">Bosea robiniae</name>
    <dbReference type="NCBI Taxonomy" id="1036780"/>
    <lineage>
        <taxon>Bacteria</taxon>
        <taxon>Pseudomonadati</taxon>
        <taxon>Pseudomonadota</taxon>
        <taxon>Alphaproteobacteria</taxon>
        <taxon>Hyphomicrobiales</taxon>
        <taxon>Boseaceae</taxon>
        <taxon>Bosea</taxon>
    </lineage>
</organism>
<protein>
    <submittedName>
        <fullName evidence="1">Uncharacterized protein</fullName>
    </submittedName>
</protein>
<dbReference type="EMBL" id="FNBZ01000007">
    <property type="protein sequence ID" value="SDH22169.1"/>
    <property type="molecule type" value="Genomic_DNA"/>
</dbReference>
<evidence type="ECO:0000313" key="2">
    <source>
        <dbReference type="Proteomes" id="UP000199468"/>
    </source>
</evidence>
<dbReference type="Proteomes" id="UP000199468">
    <property type="component" value="Unassembled WGS sequence"/>
</dbReference>
<reference evidence="1 2" key="1">
    <citation type="submission" date="2016-10" db="EMBL/GenBank/DDBJ databases">
        <authorList>
            <person name="Varghese N."/>
            <person name="Submissions S."/>
        </authorList>
    </citation>
    <scope>NUCLEOTIDE SEQUENCE [LARGE SCALE GENOMIC DNA]</scope>
    <source>
        <strain evidence="1 2">DSM 26672</strain>
    </source>
</reference>
<accession>A0ABY0P461</accession>
<comment type="caution">
    <text evidence="1">The sequence shown here is derived from an EMBL/GenBank/DDBJ whole genome shotgun (WGS) entry which is preliminary data.</text>
</comment>
<evidence type="ECO:0000313" key="1">
    <source>
        <dbReference type="EMBL" id="SDH22169.1"/>
    </source>
</evidence>
<sequence length="128" mass="13623">MSFVVITSVDAYDLIVESGEMPDLLALGIEIVLVRPLYDELVRDPATAHFIAAHSPPFVLNDPKPSRRVNTAVAGFRGEDARSRVETGGTMFVIMAGAGEWIGNPKSAVFVIAGEGMVDGIEAHLGLT</sequence>
<proteinExistence type="predicted"/>
<keyword evidence="2" id="KW-1185">Reference proteome</keyword>
<gene>
    <name evidence="1" type="ORF">SAMN05421844_107200</name>
</gene>